<dbReference type="InterPro" id="IPR011008">
    <property type="entry name" value="Dimeric_a/b-barrel"/>
</dbReference>
<sequence length="108" mass="12445">MAWRSYRGDMYVVLVTYTAPVPDVDYALPDHSEWLAKQYEQERLIASGRRDLHRGEVMITRPMSRLKLDAMLASDPLSIRHLASYEVIEFAASRTCHELHEINELLAG</sequence>
<evidence type="ECO:0000313" key="2">
    <source>
        <dbReference type="Proteomes" id="UP001500653"/>
    </source>
</evidence>
<dbReference type="EMBL" id="BAAALN010000005">
    <property type="protein sequence ID" value="GAA1234402.1"/>
    <property type="molecule type" value="Genomic_DNA"/>
</dbReference>
<proteinExistence type="predicted"/>
<gene>
    <name evidence="1" type="ORF">GCM10009676_17600</name>
</gene>
<reference evidence="2" key="1">
    <citation type="journal article" date="2019" name="Int. J. Syst. Evol. Microbiol.">
        <title>The Global Catalogue of Microorganisms (GCM) 10K type strain sequencing project: providing services to taxonomists for standard genome sequencing and annotation.</title>
        <authorList>
            <consortium name="The Broad Institute Genomics Platform"/>
            <consortium name="The Broad Institute Genome Sequencing Center for Infectious Disease"/>
            <person name="Wu L."/>
            <person name="Ma J."/>
        </authorList>
    </citation>
    <scope>NUCLEOTIDE SEQUENCE [LARGE SCALE GENOMIC DNA]</scope>
    <source>
        <strain evidence="2">JCM 13023</strain>
    </source>
</reference>
<dbReference type="PANTHER" id="PTHR37828:SF1">
    <property type="entry name" value="YCII-RELATED DOMAIN-CONTAINING PROTEIN"/>
    <property type="match status" value="1"/>
</dbReference>
<protein>
    <submittedName>
        <fullName evidence="1">YciI family protein</fullName>
    </submittedName>
</protein>
<comment type="caution">
    <text evidence="1">The sequence shown here is derived from an EMBL/GenBank/DDBJ whole genome shotgun (WGS) entry which is preliminary data.</text>
</comment>
<dbReference type="PANTHER" id="PTHR37828">
    <property type="entry name" value="GSR2449 PROTEIN"/>
    <property type="match status" value="1"/>
</dbReference>
<dbReference type="SUPFAM" id="SSF54909">
    <property type="entry name" value="Dimeric alpha+beta barrel"/>
    <property type="match status" value="1"/>
</dbReference>
<organism evidence="1 2">
    <name type="scientific">Prauserella halophila</name>
    <dbReference type="NCBI Taxonomy" id="185641"/>
    <lineage>
        <taxon>Bacteria</taxon>
        <taxon>Bacillati</taxon>
        <taxon>Actinomycetota</taxon>
        <taxon>Actinomycetes</taxon>
        <taxon>Pseudonocardiales</taxon>
        <taxon>Pseudonocardiaceae</taxon>
        <taxon>Prauserella</taxon>
    </lineage>
</organism>
<keyword evidence="2" id="KW-1185">Reference proteome</keyword>
<dbReference type="Proteomes" id="UP001500653">
    <property type="component" value="Unassembled WGS sequence"/>
</dbReference>
<accession>A0ABP4GX18</accession>
<evidence type="ECO:0000313" key="1">
    <source>
        <dbReference type="EMBL" id="GAA1234402.1"/>
    </source>
</evidence>
<name>A0ABP4GX18_9PSEU</name>